<name>A0A892ZJF8_9NEIS</name>
<sequence>MSAQYWGWLLAVLAMGAVTFLLRAAPVLLPKAWLKSALLHALNFALPLSVMTLLILASLSLNKATAQPLYLAAEILALLCVWLSYRQWRNVLVSMIIGVAALNGWLWVLGAG</sequence>
<protein>
    <submittedName>
        <fullName evidence="2">AzlD domain-containing protein</fullName>
    </submittedName>
</protein>
<dbReference type="Proteomes" id="UP000653156">
    <property type="component" value="Chromosome"/>
</dbReference>
<keyword evidence="3" id="KW-1185">Reference proteome</keyword>
<keyword evidence="1" id="KW-0812">Transmembrane</keyword>
<evidence type="ECO:0000313" key="3">
    <source>
        <dbReference type="Proteomes" id="UP000653156"/>
    </source>
</evidence>
<keyword evidence="1" id="KW-0472">Membrane</keyword>
<gene>
    <name evidence="2" type="ORF">JQU52_05105</name>
</gene>
<feature type="transmembrane region" description="Helical" evidence="1">
    <location>
        <begin position="67"/>
        <end position="85"/>
    </location>
</feature>
<evidence type="ECO:0000256" key="1">
    <source>
        <dbReference type="SAM" id="Phobius"/>
    </source>
</evidence>
<dbReference type="AlphaFoldDB" id="A0A892ZJF8"/>
<dbReference type="InterPro" id="IPR008407">
    <property type="entry name" value="Brnchd-chn_aa_trnsp_AzlD"/>
</dbReference>
<dbReference type="RefSeq" id="WP_230340052.1">
    <property type="nucleotide sequence ID" value="NZ_CP069798.1"/>
</dbReference>
<proteinExistence type="predicted"/>
<keyword evidence="1" id="KW-1133">Transmembrane helix</keyword>
<accession>A0A892ZJF8</accession>
<feature type="transmembrane region" description="Helical" evidence="1">
    <location>
        <begin position="6"/>
        <end position="25"/>
    </location>
</feature>
<dbReference type="Pfam" id="PF05437">
    <property type="entry name" value="AzlD"/>
    <property type="match status" value="1"/>
</dbReference>
<feature type="transmembrane region" description="Helical" evidence="1">
    <location>
        <begin position="92"/>
        <end position="110"/>
    </location>
</feature>
<feature type="transmembrane region" description="Helical" evidence="1">
    <location>
        <begin position="37"/>
        <end position="61"/>
    </location>
</feature>
<dbReference type="EMBL" id="CP069798">
    <property type="protein sequence ID" value="QRQ82763.1"/>
    <property type="molecule type" value="Genomic_DNA"/>
</dbReference>
<evidence type="ECO:0000313" key="2">
    <source>
        <dbReference type="EMBL" id="QRQ82763.1"/>
    </source>
</evidence>
<reference evidence="2" key="1">
    <citation type="submission" date="2021-02" db="EMBL/GenBank/DDBJ databases">
        <title>Neisseriaceae sp. 26B isolated from the cloaca of a Common Toad-headed Turtle (Mesoclemmys nasuta).</title>
        <authorList>
            <person name="Spergser J."/>
            <person name="Busse H.-J."/>
        </authorList>
    </citation>
    <scope>NUCLEOTIDE SEQUENCE</scope>
    <source>
        <strain evidence="2">26B</strain>
    </source>
</reference>
<dbReference type="KEGG" id="ptes:JQU52_05105"/>
<organism evidence="2 3">
    <name type="scientific">Paralysiella testudinis</name>
    <dbReference type="NCBI Taxonomy" id="2809020"/>
    <lineage>
        <taxon>Bacteria</taxon>
        <taxon>Pseudomonadati</taxon>
        <taxon>Pseudomonadota</taxon>
        <taxon>Betaproteobacteria</taxon>
        <taxon>Neisseriales</taxon>
        <taxon>Neisseriaceae</taxon>
        <taxon>Paralysiella</taxon>
    </lineage>
</organism>